<feature type="chain" id="PRO_5046461075" evidence="2">
    <location>
        <begin position="18"/>
        <end position="142"/>
    </location>
</feature>
<dbReference type="Proteomes" id="UP001583172">
    <property type="component" value="Unassembled WGS sequence"/>
</dbReference>
<dbReference type="EMBL" id="JAZGSY010000159">
    <property type="protein sequence ID" value="KAL1839397.1"/>
    <property type="molecule type" value="Genomic_DNA"/>
</dbReference>
<keyword evidence="4" id="KW-1185">Reference proteome</keyword>
<comment type="caution">
    <text evidence="3">The sequence shown here is derived from an EMBL/GenBank/DDBJ whole genome shotgun (WGS) entry which is preliminary data.</text>
</comment>
<name>A0ABR3VC91_HUMIN</name>
<keyword evidence="2" id="KW-0732">Signal</keyword>
<proteinExistence type="predicted"/>
<organism evidence="3 4">
    <name type="scientific">Humicola insolens</name>
    <name type="common">Soft-rot fungus</name>
    <dbReference type="NCBI Taxonomy" id="85995"/>
    <lineage>
        <taxon>Eukaryota</taxon>
        <taxon>Fungi</taxon>
        <taxon>Dikarya</taxon>
        <taxon>Ascomycota</taxon>
        <taxon>Pezizomycotina</taxon>
        <taxon>Sordariomycetes</taxon>
        <taxon>Sordariomycetidae</taxon>
        <taxon>Sordariales</taxon>
        <taxon>Chaetomiaceae</taxon>
        <taxon>Mycothermus</taxon>
    </lineage>
</organism>
<sequence>MLLSTALLLATAGVASATNKGCKPKSSSTFNTKTVTPSSSSSSSSWTGRVTKYPDSCTYRPTQTYYATSGCSSISCDMGFCVTDAPATVSCGCPTVWIETQYTTVCPTTTPCQQCYTGWGTFIVTESCGATSTSAALAAPTD</sequence>
<feature type="region of interest" description="Disordered" evidence="1">
    <location>
        <begin position="23"/>
        <end position="49"/>
    </location>
</feature>
<feature type="compositionally biased region" description="Polar residues" evidence="1">
    <location>
        <begin position="25"/>
        <end position="37"/>
    </location>
</feature>
<evidence type="ECO:0000256" key="1">
    <source>
        <dbReference type="SAM" id="MobiDB-lite"/>
    </source>
</evidence>
<evidence type="ECO:0000256" key="2">
    <source>
        <dbReference type="SAM" id="SignalP"/>
    </source>
</evidence>
<gene>
    <name evidence="3" type="ORF">VTJ49DRAFT_1528</name>
</gene>
<evidence type="ECO:0000313" key="4">
    <source>
        <dbReference type="Proteomes" id="UP001583172"/>
    </source>
</evidence>
<evidence type="ECO:0000313" key="3">
    <source>
        <dbReference type="EMBL" id="KAL1839397.1"/>
    </source>
</evidence>
<reference evidence="3 4" key="1">
    <citation type="journal article" date="2024" name="Commun. Biol.">
        <title>Comparative genomic analysis of thermophilic fungi reveals convergent evolutionary adaptations and gene losses.</title>
        <authorList>
            <person name="Steindorff A.S."/>
            <person name="Aguilar-Pontes M.V."/>
            <person name="Robinson A.J."/>
            <person name="Andreopoulos B."/>
            <person name="LaButti K."/>
            <person name="Kuo A."/>
            <person name="Mondo S."/>
            <person name="Riley R."/>
            <person name="Otillar R."/>
            <person name="Haridas S."/>
            <person name="Lipzen A."/>
            <person name="Grimwood J."/>
            <person name="Schmutz J."/>
            <person name="Clum A."/>
            <person name="Reid I.D."/>
            <person name="Moisan M.C."/>
            <person name="Butler G."/>
            <person name="Nguyen T.T.M."/>
            <person name="Dewar K."/>
            <person name="Conant G."/>
            <person name="Drula E."/>
            <person name="Henrissat B."/>
            <person name="Hansel C."/>
            <person name="Singer S."/>
            <person name="Hutchinson M.I."/>
            <person name="de Vries R.P."/>
            <person name="Natvig D.O."/>
            <person name="Powell A.J."/>
            <person name="Tsang A."/>
            <person name="Grigoriev I.V."/>
        </authorList>
    </citation>
    <scope>NUCLEOTIDE SEQUENCE [LARGE SCALE GENOMIC DNA]</scope>
    <source>
        <strain evidence="3 4">CBS 620.91</strain>
    </source>
</reference>
<feature type="signal peptide" evidence="2">
    <location>
        <begin position="1"/>
        <end position="17"/>
    </location>
</feature>
<protein>
    <submittedName>
        <fullName evidence="3">Uncharacterized protein</fullName>
    </submittedName>
</protein>
<accession>A0ABR3VC91</accession>